<accession>A0A183FAB3</accession>
<organism evidence="3 4">
    <name type="scientific">Heligmosomoides polygyrus</name>
    <name type="common">Parasitic roundworm</name>
    <dbReference type="NCBI Taxonomy" id="6339"/>
    <lineage>
        <taxon>Eukaryota</taxon>
        <taxon>Metazoa</taxon>
        <taxon>Ecdysozoa</taxon>
        <taxon>Nematoda</taxon>
        <taxon>Chromadorea</taxon>
        <taxon>Rhabditida</taxon>
        <taxon>Rhabditina</taxon>
        <taxon>Rhabditomorpha</taxon>
        <taxon>Strongyloidea</taxon>
        <taxon>Heligmosomidae</taxon>
        <taxon>Heligmosomoides</taxon>
    </lineage>
</organism>
<dbReference type="PANTHER" id="PTHR10334">
    <property type="entry name" value="CYSTEINE-RICH SECRETORY PROTEIN-RELATED"/>
    <property type="match status" value="1"/>
</dbReference>
<dbReference type="InterPro" id="IPR035940">
    <property type="entry name" value="CAP_sf"/>
</dbReference>
<evidence type="ECO:0000313" key="2">
    <source>
        <dbReference type="EMBL" id="VDO31024.1"/>
    </source>
</evidence>
<accession>A0A3P7V7U2</accession>
<dbReference type="SMART" id="SM00198">
    <property type="entry name" value="SCP"/>
    <property type="match status" value="1"/>
</dbReference>
<reference evidence="4" key="2">
    <citation type="submission" date="2019-09" db="UniProtKB">
        <authorList>
            <consortium name="WormBaseParasite"/>
        </authorList>
    </citation>
    <scope>IDENTIFICATION</scope>
</reference>
<feature type="domain" description="SCP" evidence="1">
    <location>
        <begin position="5"/>
        <end position="187"/>
    </location>
</feature>
<dbReference type="EMBL" id="UZAH01006410">
    <property type="protein sequence ID" value="VDO31024.1"/>
    <property type="molecule type" value="Genomic_DNA"/>
</dbReference>
<dbReference type="InterPro" id="IPR014044">
    <property type="entry name" value="CAP_dom"/>
</dbReference>
<dbReference type="InterPro" id="IPR001283">
    <property type="entry name" value="CRISP-related"/>
</dbReference>
<dbReference type="Pfam" id="PF00188">
    <property type="entry name" value="CAP"/>
    <property type="match status" value="1"/>
</dbReference>
<gene>
    <name evidence="2" type="ORF">HPBE_LOCUS3106</name>
</gene>
<sequence length="234" mass="26714">MYVTDSFKTCFRSQVAKGEAKNPLTANGYSPKAARMRKMVYDCNIEANAMIHAHLCTYRHSPMASRPYLGENLHWLSSTRSVSPEELARNASDWWFAELKEFGVPEDNVFTARLLNTFRPIGHYTQVPSEWFRSSVDVGARTTLLQMTWQTTYHLGCAIVQCSRKSEQRWKRYYTVCQYGPPGNLYKRPIYEKGEPCKSNSDCKCDGCRCDREAALCVMPPSLPWTAQKGIVPA</sequence>
<dbReference type="WBParaSite" id="HPBE_0000310501-mRNA-1">
    <property type="protein sequence ID" value="HPBE_0000310501-mRNA-1"/>
    <property type="gene ID" value="HPBE_0000310501"/>
</dbReference>
<dbReference type="Gene3D" id="3.40.33.10">
    <property type="entry name" value="CAP"/>
    <property type="match status" value="1"/>
</dbReference>
<reference evidence="2 3" key="1">
    <citation type="submission" date="2018-11" db="EMBL/GenBank/DDBJ databases">
        <authorList>
            <consortium name="Pathogen Informatics"/>
        </authorList>
    </citation>
    <scope>NUCLEOTIDE SEQUENCE [LARGE SCALE GENOMIC DNA]</scope>
</reference>
<dbReference type="AlphaFoldDB" id="A0A183FAB3"/>
<evidence type="ECO:0000313" key="4">
    <source>
        <dbReference type="WBParaSite" id="HPBE_0000310501-mRNA-1"/>
    </source>
</evidence>
<keyword evidence="3" id="KW-1185">Reference proteome</keyword>
<proteinExistence type="predicted"/>
<protein>
    <submittedName>
        <fullName evidence="4">SCP domain-containing protein</fullName>
    </submittedName>
</protein>
<dbReference type="OrthoDB" id="5874910at2759"/>
<dbReference type="Proteomes" id="UP000050761">
    <property type="component" value="Unassembled WGS sequence"/>
</dbReference>
<name>A0A183FAB3_HELPZ</name>
<dbReference type="CDD" id="cd05380">
    <property type="entry name" value="CAP_euk"/>
    <property type="match status" value="1"/>
</dbReference>
<evidence type="ECO:0000313" key="3">
    <source>
        <dbReference type="Proteomes" id="UP000050761"/>
    </source>
</evidence>
<evidence type="ECO:0000259" key="1">
    <source>
        <dbReference type="SMART" id="SM00198"/>
    </source>
</evidence>
<dbReference type="SUPFAM" id="SSF55797">
    <property type="entry name" value="PR-1-like"/>
    <property type="match status" value="1"/>
</dbReference>